<evidence type="ECO:0000313" key="3">
    <source>
        <dbReference type="EMBL" id="THH27512.1"/>
    </source>
</evidence>
<evidence type="ECO:0000256" key="1">
    <source>
        <dbReference type="SAM" id="SignalP"/>
    </source>
</evidence>
<protein>
    <recommendedName>
        <fullName evidence="2">GH16 domain-containing protein</fullName>
    </recommendedName>
</protein>
<dbReference type="PANTHER" id="PTHR10963">
    <property type="entry name" value="GLYCOSYL HYDROLASE-RELATED"/>
    <property type="match status" value="1"/>
</dbReference>
<keyword evidence="1" id="KW-0732">Signal</keyword>
<feature type="chain" id="PRO_5020521172" description="GH16 domain-containing protein" evidence="1">
    <location>
        <begin position="20"/>
        <end position="340"/>
    </location>
</feature>
<sequence>MRGFTSTAALLSLPLAAFAGNAHVGSLRRRHIDHARSTSAIERRAITYNLIDNFTQQAFLDNFDFYTDADPTHGLVTFVDKDTAKTDNLAYVQSDGTIVLAVDDQTTLQPNQPRNSVRLQSQKQYNAGTLFIADMYSMPHGCSTWPAYWMVGDDWPNQGELDILEGVNDQTTNQITAHTGSVCNLVTNAVQTTGRIVGETCQSSNGANAGCNYALDNNATYGHGFNMNAGGVYAHTWETDAIKVWFFARQAIPADITSGNPDPSTWGAPAAEFPSSNVCNIGDAFQNNRIVFDITLCGDWAGDAFNQGSCQGTCAQAVADPSNFVDAKFKIASLKVYGHS</sequence>
<accession>A0A4S4MNJ9</accession>
<evidence type="ECO:0000259" key="2">
    <source>
        <dbReference type="PROSITE" id="PS51762"/>
    </source>
</evidence>
<dbReference type="InterPro" id="IPR013320">
    <property type="entry name" value="ConA-like_dom_sf"/>
</dbReference>
<proteinExistence type="predicted"/>
<dbReference type="Pfam" id="PF26113">
    <property type="entry name" value="GH16_XgeA"/>
    <property type="match status" value="1"/>
</dbReference>
<dbReference type="AlphaFoldDB" id="A0A4S4MNJ9"/>
<comment type="caution">
    <text evidence="3">The sequence shown here is derived from an EMBL/GenBank/DDBJ whole genome shotgun (WGS) entry which is preliminary data.</text>
</comment>
<organism evidence="3 4">
    <name type="scientific">Antrodiella citrinella</name>
    <dbReference type="NCBI Taxonomy" id="2447956"/>
    <lineage>
        <taxon>Eukaryota</taxon>
        <taxon>Fungi</taxon>
        <taxon>Dikarya</taxon>
        <taxon>Basidiomycota</taxon>
        <taxon>Agaricomycotina</taxon>
        <taxon>Agaricomycetes</taxon>
        <taxon>Polyporales</taxon>
        <taxon>Steccherinaceae</taxon>
        <taxon>Antrodiella</taxon>
    </lineage>
</organism>
<gene>
    <name evidence="3" type="ORF">EUX98_g6672</name>
</gene>
<dbReference type="PANTHER" id="PTHR10963:SF24">
    <property type="entry name" value="GLYCOSIDASE C21B10.07-RELATED"/>
    <property type="match status" value="1"/>
</dbReference>
<evidence type="ECO:0000313" key="4">
    <source>
        <dbReference type="Proteomes" id="UP000308730"/>
    </source>
</evidence>
<dbReference type="InterPro" id="IPR000757">
    <property type="entry name" value="Beta-glucanase-like"/>
</dbReference>
<feature type="domain" description="GH16" evidence="2">
    <location>
        <begin position="46"/>
        <end position="309"/>
    </location>
</feature>
<dbReference type="SUPFAM" id="SSF49899">
    <property type="entry name" value="Concanavalin A-like lectins/glucanases"/>
    <property type="match status" value="1"/>
</dbReference>
<dbReference type="FunFam" id="2.60.120.200:FF:000179">
    <property type="entry name" value="Unplaced genomic scaffold supercont1.19, whole genome shotgun sequence"/>
    <property type="match status" value="1"/>
</dbReference>
<dbReference type="PROSITE" id="PS51762">
    <property type="entry name" value="GH16_2"/>
    <property type="match status" value="1"/>
</dbReference>
<dbReference type="CDD" id="cd02181">
    <property type="entry name" value="GH16_fungal_Lam16A_glucanase"/>
    <property type="match status" value="1"/>
</dbReference>
<dbReference type="GO" id="GO:0004553">
    <property type="term" value="F:hydrolase activity, hydrolyzing O-glycosyl compounds"/>
    <property type="evidence" value="ECO:0007669"/>
    <property type="project" value="InterPro"/>
</dbReference>
<name>A0A4S4MNJ9_9APHY</name>
<dbReference type="GO" id="GO:0009251">
    <property type="term" value="P:glucan catabolic process"/>
    <property type="evidence" value="ECO:0007669"/>
    <property type="project" value="TreeGrafter"/>
</dbReference>
<dbReference type="OrthoDB" id="192832at2759"/>
<dbReference type="Proteomes" id="UP000308730">
    <property type="component" value="Unassembled WGS sequence"/>
</dbReference>
<feature type="signal peptide" evidence="1">
    <location>
        <begin position="1"/>
        <end position="19"/>
    </location>
</feature>
<dbReference type="Gene3D" id="2.60.120.200">
    <property type="match status" value="1"/>
</dbReference>
<keyword evidence="4" id="KW-1185">Reference proteome</keyword>
<dbReference type="EMBL" id="SGPM01000246">
    <property type="protein sequence ID" value="THH27512.1"/>
    <property type="molecule type" value="Genomic_DNA"/>
</dbReference>
<dbReference type="InterPro" id="IPR050546">
    <property type="entry name" value="Glycosyl_Hydrlase_16"/>
</dbReference>
<reference evidence="3 4" key="1">
    <citation type="submission" date="2019-02" db="EMBL/GenBank/DDBJ databases">
        <title>Genome sequencing of the rare red list fungi Antrodiella citrinella (Flaviporus citrinellus).</title>
        <authorList>
            <person name="Buettner E."/>
            <person name="Kellner H."/>
        </authorList>
    </citation>
    <scope>NUCLEOTIDE SEQUENCE [LARGE SCALE GENOMIC DNA]</scope>
    <source>
        <strain evidence="3 4">DSM 108506</strain>
    </source>
</reference>